<dbReference type="Pfam" id="PF19788">
    <property type="entry name" value="DUF6272"/>
    <property type="match status" value="1"/>
</dbReference>
<dbReference type="EMBL" id="BLVO01000016">
    <property type="protein sequence ID" value="GFM34650.1"/>
    <property type="molecule type" value="Genomic_DNA"/>
</dbReference>
<comment type="caution">
    <text evidence="1">The sequence shown here is derived from an EMBL/GenBank/DDBJ whole genome shotgun (WGS) entry which is preliminary data.</text>
</comment>
<dbReference type="AlphaFoldDB" id="A0A7J0BLV3"/>
<gene>
    <name evidence="1" type="ORF">DSM101010T_30150</name>
</gene>
<organism evidence="1 2">
    <name type="scientific">Desulfovibrio subterraneus</name>
    <dbReference type="NCBI Taxonomy" id="2718620"/>
    <lineage>
        <taxon>Bacteria</taxon>
        <taxon>Pseudomonadati</taxon>
        <taxon>Thermodesulfobacteriota</taxon>
        <taxon>Desulfovibrionia</taxon>
        <taxon>Desulfovibrionales</taxon>
        <taxon>Desulfovibrionaceae</taxon>
        <taxon>Desulfovibrio</taxon>
    </lineage>
</organism>
<keyword evidence="2" id="KW-1185">Reference proteome</keyword>
<evidence type="ECO:0000313" key="2">
    <source>
        <dbReference type="Proteomes" id="UP000503840"/>
    </source>
</evidence>
<sequence>MNMNMLSYHETMSREGVVLYYNGPISQSVVEGVGDMMRRKMVLEDNGMQLAQKVFSVLVEQMQNVICYAQDICTPAVCMGTGQIMVGRNGEEFYVACGNPVSRNREARIRERIDIVNGMSREELKAYYKEQRRKGPDEDSCGAGLGFIEMARKASRPLQYRFDPIDDETSFFAVKVHV</sequence>
<dbReference type="NCBIfam" id="NF038262">
    <property type="entry name" value="SiaB_fam_kinase"/>
    <property type="match status" value="1"/>
</dbReference>
<evidence type="ECO:0000313" key="1">
    <source>
        <dbReference type="EMBL" id="GFM34650.1"/>
    </source>
</evidence>
<proteinExistence type="predicted"/>
<reference evidence="1 2" key="1">
    <citation type="submission" date="2020-05" db="EMBL/GenBank/DDBJ databases">
        <title>Draft genome sequence of Desulfovibrio sp. strain HN2T.</title>
        <authorList>
            <person name="Ueno A."/>
            <person name="Tamazawa S."/>
            <person name="Tamamura S."/>
            <person name="Murakami T."/>
            <person name="Kiyama T."/>
            <person name="Inomata H."/>
            <person name="Amano Y."/>
            <person name="Miyakawa K."/>
            <person name="Tamaki H."/>
            <person name="Naganuma T."/>
            <person name="Kaneko K."/>
        </authorList>
    </citation>
    <scope>NUCLEOTIDE SEQUENCE [LARGE SCALE GENOMIC DNA]</scope>
    <source>
        <strain evidence="1 2">HN2</strain>
    </source>
</reference>
<name>A0A7J0BLV3_9BACT</name>
<dbReference type="Proteomes" id="UP000503840">
    <property type="component" value="Unassembled WGS sequence"/>
</dbReference>
<protein>
    <submittedName>
        <fullName evidence="1">Uncharacterized protein</fullName>
    </submittedName>
</protein>
<accession>A0A7J0BLV3</accession>
<dbReference type="RefSeq" id="WP_174406322.1">
    <property type="nucleotide sequence ID" value="NZ_BLVO01000016.1"/>
</dbReference>
<dbReference type="InterPro" id="IPR046239">
    <property type="entry name" value="DUF6272"/>
</dbReference>